<dbReference type="WBParaSite" id="HNAJ_0000965401-mRNA-1">
    <property type="protein sequence ID" value="HNAJ_0000965401-mRNA-1"/>
    <property type="gene ID" value="HNAJ_0000965401"/>
</dbReference>
<feature type="compositionally biased region" description="Low complexity" evidence="7">
    <location>
        <begin position="202"/>
        <end position="216"/>
    </location>
</feature>
<dbReference type="Pfam" id="PF00076">
    <property type="entry name" value="RRM_1"/>
    <property type="match status" value="3"/>
</dbReference>
<dbReference type="Gene3D" id="3.30.70.330">
    <property type="match status" value="3"/>
</dbReference>
<dbReference type="GO" id="GO:1990904">
    <property type="term" value="C:ribonucleoprotein complex"/>
    <property type="evidence" value="ECO:0007669"/>
    <property type="project" value="InterPro"/>
</dbReference>
<dbReference type="PROSITE" id="PS50102">
    <property type="entry name" value="RRM"/>
    <property type="match status" value="3"/>
</dbReference>
<dbReference type="PRINTS" id="PR00961">
    <property type="entry name" value="HUDSXLRNA"/>
</dbReference>
<dbReference type="EMBL" id="UZAE01012697">
    <property type="protein sequence ID" value="VDO06266.1"/>
    <property type="molecule type" value="Genomic_DNA"/>
</dbReference>
<evidence type="ECO:0000256" key="6">
    <source>
        <dbReference type="PROSITE-ProRule" id="PRU00176"/>
    </source>
</evidence>
<dbReference type="InterPro" id="IPR034775">
    <property type="entry name" value="Elav_RRM1"/>
</dbReference>
<evidence type="ECO:0000256" key="5">
    <source>
        <dbReference type="ARBA" id="ARBA00023242"/>
    </source>
</evidence>
<dbReference type="SMART" id="SM00360">
    <property type="entry name" value="RRM"/>
    <property type="match status" value="3"/>
</dbReference>
<dbReference type="GO" id="GO:0005634">
    <property type="term" value="C:nucleus"/>
    <property type="evidence" value="ECO:0007669"/>
    <property type="project" value="UniProtKB-SubCell"/>
</dbReference>
<organism evidence="11">
    <name type="scientific">Rodentolepis nana</name>
    <name type="common">Dwarf tapeworm</name>
    <name type="synonym">Hymenolepis nana</name>
    <dbReference type="NCBI Taxonomy" id="102285"/>
    <lineage>
        <taxon>Eukaryota</taxon>
        <taxon>Metazoa</taxon>
        <taxon>Spiralia</taxon>
        <taxon>Lophotrochozoa</taxon>
        <taxon>Platyhelminthes</taxon>
        <taxon>Cestoda</taxon>
        <taxon>Eucestoda</taxon>
        <taxon>Cyclophyllidea</taxon>
        <taxon>Hymenolepididae</taxon>
        <taxon>Rodentolepis</taxon>
    </lineage>
</organism>
<feature type="compositionally biased region" description="Low complexity" evidence="7">
    <location>
        <begin position="57"/>
        <end position="93"/>
    </location>
</feature>
<dbReference type="AlphaFoldDB" id="A0A0R3TQ52"/>
<dbReference type="OrthoDB" id="266020at2759"/>
<dbReference type="CDD" id="cd12377">
    <property type="entry name" value="RRM3_Hu"/>
    <property type="match status" value="1"/>
</dbReference>
<dbReference type="FunFam" id="3.30.70.330:FF:000383">
    <property type="entry name" value="Sex lethal, isoform D"/>
    <property type="match status" value="1"/>
</dbReference>
<evidence type="ECO:0000256" key="4">
    <source>
        <dbReference type="ARBA" id="ARBA00022884"/>
    </source>
</evidence>
<feature type="compositionally biased region" description="Basic and acidic residues" evidence="7">
    <location>
        <begin position="137"/>
        <end position="152"/>
    </location>
</feature>
<evidence type="ECO:0000256" key="2">
    <source>
        <dbReference type="ARBA" id="ARBA00006266"/>
    </source>
</evidence>
<feature type="domain" description="RRM" evidence="8">
    <location>
        <begin position="360"/>
        <end position="446"/>
    </location>
</feature>
<dbReference type="InterPro" id="IPR012677">
    <property type="entry name" value="Nucleotide-bd_a/b_plait_sf"/>
</dbReference>
<dbReference type="GO" id="GO:0009967">
    <property type="term" value="P:positive regulation of signal transduction"/>
    <property type="evidence" value="ECO:0007669"/>
    <property type="project" value="UniProtKB-ARBA"/>
</dbReference>
<dbReference type="NCBIfam" id="TIGR01661">
    <property type="entry name" value="ELAV_HUD_SF"/>
    <property type="match status" value="1"/>
</dbReference>
<feature type="region of interest" description="Disordered" evidence="7">
    <location>
        <begin position="663"/>
        <end position="684"/>
    </location>
</feature>
<dbReference type="CDD" id="cd12650">
    <property type="entry name" value="RRM1_Hu"/>
    <property type="match status" value="1"/>
</dbReference>
<sequence>MSNEHCGKSGEFWSLISNSDQNQRASGDIGDERHSSDKNSIEFNNIRTGFSHLHLNTEPSEPSMESTSTVPKIKKNAPNPSESNNASSSSQQSVKFAFNIQKDPQDKFFADTAQPTSLSPSPGSAEKMILQSSEPIEFERPSRPGPRSRPDTPKSQSYDKTCIPDPKLQNIKAENSVKHSPNPLQVTSPRKFKQQEISIQQSSDASYYPSESSYEPLTPGPSNGNYQASRNFSSRPSSNNYFFTPSPGNMSASSGNITMGSLESDQQSDPMNKTNLIVNYLPPYMNQDEVKALFSSIGEVESCKLVREKTSGESLGYAFVKFVRATDAEKAIHTLNGLRLQNKTIKVSIARPSSESIKGANLYICGLPRKMTQSELEDLFSHCGKIITARILYDNKTGLSRGVAFIRFDQRHEAEQAIRRLNGYQPPADHLNSPPNEPITVKFANSPNSIRNDSFSLALLKQAVQLQSVAASVVTPPARSAAAGLLSPLQQFASISNRLKFPSVNSQGPNAADLLSTAVNPLLSQAVAASSGALTPRGWCIFVYNLSAETEESNLWQLFGPFGAVQTVKIIRDPNTNKCRGFGFVTMSNYEEAMLAIHSLNGFTLGNRVLQVSFKTNPSPRIRPSAHTPPLKNLSPTLQGASFNESFQSTELAAALNAKESPSSVSLESKFSPQVRHSDSGNRSMFDSIRSTLKADGKGELFARSDSNQGFSKSFSPEIQEFISESNTEGDSPTGYRD</sequence>
<dbReference type="GO" id="GO:0010629">
    <property type="term" value="P:negative regulation of gene expression"/>
    <property type="evidence" value="ECO:0007669"/>
    <property type="project" value="UniProtKB-ARBA"/>
</dbReference>
<keyword evidence="5" id="KW-0539">Nucleus</keyword>
<dbReference type="GO" id="GO:0050686">
    <property type="term" value="P:negative regulation of mRNA processing"/>
    <property type="evidence" value="ECO:0007669"/>
    <property type="project" value="UniProtKB-ARBA"/>
</dbReference>
<dbReference type="InterPro" id="IPR000504">
    <property type="entry name" value="RRM_dom"/>
</dbReference>
<dbReference type="InterPro" id="IPR035979">
    <property type="entry name" value="RBD_domain_sf"/>
</dbReference>
<proteinExistence type="inferred from homology"/>
<feature type="compositionally biased region" description="Polar residues" evidence="7">
    <location>
        <begin position="663"/>
        <end position="672"/>
    </location>
</feature>
<dbReference type="GO" id="GO:0005737">
    <property type="term" value="C:cytoplasm"/>
    <property type="evidence" value="ECO:0007669"/>
    <property type="project" value="UniProtKB-ARBA"/>
</dbReference>
<evidence type="ECO:0000313" key="11">
    <source>
        <dbReference type="WBParaSite" id="HNAJ_0000965401-mRNA-1"/>
    </source>
</evidence>
<name>A0A0R3TQ52_RODNA</name>
<protein>
    <submittedName>
        <fullName evidence="11">ELAV-like protein</fullName>
    </submittedName>
</protein>
<dbReference type="InterPro" id="IPR002343">
    <property type="entry name" value="Hud_Sxl_RNA"/>
</dbReference>
<evidence type="ECO:0000256" key="3">
    <source>
        <dbReference type="ARBA" id="ARBA00022737"/>
    </source>
</evidence>
<evidence type="ECO:0000313" key="9">
    <source>
        <dbReference type="EMBL" id="VDO06266.1"/>
    </source>
</evidence>
<feature type="compositionally biased region" description="Low complexity" evidence="7">
    <location>
        <begin position="229"/>
        <end position="243"/>
    </location>
</feature>
<feature type="compositionally biased region" description="Polar residues" evidence="7">
    <location>
        <begin position="246"/>
        <end position="270"/>
    </location>
</feature>
<evidence type="ECO:0000259" key="8">
    <source>
        <dbReference type="PROSITE" id="PS50102"/>
    </source>
</evidence>
<keyword evidence="3" id="KW-0677">Repeat</keyword>
<evidence type="ECO:0000256" key="1">
    <source>
        <dbReference type="ARBA" id="ARBA00004123"/>
    </source>
</evidence>
<reference evidence="9 10" key="2">
    <citation type="submission" date="2018-11" db="EMBL/GenBank/DDBJ databases">
        <authorList>
            <consortium name="Pathogen Informatics"/>
        </authorList>
    </citation>
    <scope>NUCLEOTIDE SEQUENCE [LARGE SCALE GENOMIC DNA]</scope>
</reference>
<dbReference type="FunFam" id="3.30.70.330:FF:000205">
    <property type="entry name" value="Sex lethal, isoform B"/>
    <property type="match status" value="1"/>
</dbReference>
<feature type="domain" description="RRM" evidence="8">
    <location>
        <begin position="539"/>
        <end position="617"/>
    </location>
</feature>
<reference evidence="11" key="1">
    <citation type="submission" date="2017-02" db="UniProtKB">
        <authorList>
            <consortium name="WormBaseParasite"/>
        </authorList>
    </citation>
    <scope>IDENTIFICATION</scope>
</reference>
<feature type="compositionally biased region" description="Polar residues" evidence="7">
    <location>
        <begin position="15"/>
        <end position="25"/>
    </location>
</feature>
<feature type="compositionally biased region" description="Polar residues" evidence="7">
    <location>
        <begin position="113"/>
        <end position="122"/>
    </location>
</feature>
<feature type="compositionally biased region" description="Polar residues" evidence="7">
    <location>
        <begin position="705"/>
        <end position="731"/>
    </location>
</feature>
<gene>
    <name evidence="9" type="ORF">HNAJ_LOCUS9649</name>
</gene>
<dbReference type="InterPro" id="IPR006548">
    <property type="entry name" value="ELAD_HU_SF"/>
</dbReference>
<feature type="region of interest" description="Disordered" evidence="7">
    <location>
        <begin position="1"/>
        <end position="270"/>
    </location>
</feature>
<dbReference type="SUPFAM" id="SSF54928">
    <property type="entry name" value="RNA-binding domain, RBD"/>
    <property type="match status" value="2"/>
</dbReference>
<dbReference type="PANTHER" id="PTHR10352">
    <property type="entry name" value="EUKARYOTIC TRANSLATION INITIATION FACTOR 3 SUBUNIT G"/>
    <property type="match status" value="1"/>
</dbReference>
<feature type="compositionally biased region" description="Basic and acidic residues" evidence="7">
    <location>
        <begin position="30"/>
        <end position="40"/>
    </location>
</feature>
<comment type="subcellular location">
    <subcellularLocation>
        <location evidence="1">Nucleus</location>
    </subcellularLocation>
</comment>
<feature type="compositionally biased region" description="Polar residues" evidence="7">
    <location>
        <begin position="178"/>
        <end position="188"/>
    </location>
</feature>
<dbReference type="GO" id="GO:0003729">
    <property type="term" value="F:mRNA binding"/>
    <property type="evidence" value="ECO:0007669"/>
    <property type="project" value="UniProtKB-ARBA"/>
</dbReference>
<keyword evidence="10" id="KW-1185">Reference proteome</keyword>
<dbReference type="CDD" id="cd12652">
    <property type="entry name" value="RRM2_Hu"/>
    <property type="match status" value="1"/>
</dbReference>
<keyword evidence="4 6" id="KW-0694">RNA-binding</keyword>
<feature type="region of interest" description="Disordered" evidence="7">
    <location>
        <begin position="700"/>
        <end position="738"/>
    </location>
</feature>
<dbReference type="STRING" id="102285.A0A0R3TQ52"/>
<feature type="domain" description="RRM" evidence="8">
    <location>
        <begin position="274"/>
        <end position="352"/>
    </location>
</feature>
<accession>A0A0R3TQ52</accession>
<evidence type="ECO:0000256" key="7">
    <source>
        <dbReference type="SAM" id="MobiDB-lite"/>
    </source>
</evidence>
<dbReference type="Proteomes" id="UP000278807">
    <property type="component" value="Unassembled WGS sequence"/>
</dbReference>
<evidence type="ECO:0000313" key="10">
    <source>
        <dbReference type="Proteomes" id="UP000278807"/>
    </source>
</evidence>
<comment type="similarity">
    <text evidence="2">Belongs to the RRM elav family.</text>
</comment>